<sequence length="326" mass="36637">MAKASNWEARIGRRIRLHDLHAFATVIQSGSISKAAVKLGVTQSAISQMVADLEAALQVRLLDRSTRGVASTVFGDVLLRRSRAALDELRHGMEEISFLSNQTTGEVRVGCPESISSAVLPRIANLFFRQYPRAVLDVEHINLGRLSLLLDRKIDLVIARGNRNFGAPEIPDEVDVRTLFEDELVVAAGPNNRWFNRRKIELADIVHERWILTEPGIWNHSVVTEAFAAQGLEVPNISMRTLSVHMRTQLIATGDFITTLPRSVLHLYAERYSLKALPVDLPARPWPVSIITLKNRSLSPIVHRFIRCAEDVAKQMDARPRLRQSR</sequence>
<evidence type="ECO:0000256" key="5">
    <source>
        <dbReference type="ARBA" id="ARBA00023163"/>
    </source>
</evidence>
<dbReference type="PRINTS" id="PR00039">
    <property type="entry name" value="HTHLYSR"/>
</dbReference>
<dbReference type="InterPro" id="IPR000847">
    <property type="entry name" value="LysR_HTH_N"/>
</dbReference>
<keyword evidence="4" id="KW-0238">DNA-binding</keyword>
<dbReference type="FunFam" id="1.10.10.10:FF:000001">
    <property type="entry name" value="LysR family transcriptional regulator"/>
    <property type="match status" value="1"/>
</dbReference>
<dbReference type="InterPro" id="IPR036388">
    <property type="entry name" value="WH-like_DNA-bd_sf"/>
</dbReference>
<evidence type="ECO:0000256" key="1">
    <source>
        <dbReference type="ARBA" id="ARBA00003502"/>
    </source>
</evidence>
<evidence type="ECO:0000256" key="4">
    <source>
        <dbReference type="ARBA" id="ARBA00023125"/>
    </source>
</evidence>
<dbReference type="PROSITE" id="PS50931">
    <property type="entry name" value="HTH_LYSR"/>
    <property type="match status" value="1"/>
</dbReference>
<dbReference type="Pfam" id="PF03466">
    <property type="entry name" value="LysR_substrate"/>
    <property type="match status" value="1"/>
</dbReference>
<dbReference type="SUPFAM" id="SSF53850">
    <property type="entry name" value="Periplasmic binding protein-like II"/>
    <property type="match status" value="1"/>
</dbReference>
<dbReference type="Proteomes" id="UP000199245">
    <property type="component" value="Unassembled WGS sequence"/>
</dbReference>
<dbReference type="RefSeq" id="WP_092089988.1">
    <property type="nucleotide sequence ID" value="NZ_FMZW01000065.1"/>
</dbReference>
<evidence type="ECO:0000313" key="8">
    <source>
        <dbReference type="Proteomes" id="UP000199245"/>
    </source>
</evidence>
<dbReference type="InterPro" id="IPR036390">
    <property type="entry name" value="WH_DNA-bd_sf"/>
</dbReference>
<keyword evidence="5" id="KW-0804">Transcription</keyword>
<dbReference type="SUPFAM" id="SSF46785">
    <property type="entry name" value="Winged helix' DNA-binding domain"/>
    <property type="match status" value="1"/>
</dbReference>
<dbReference type="GO" id="GO:0005829">
    <property type="term" value="C:cytosol"/>
    <property type="evidence" value="ECO:0007669"/>
    <property type="project" value="TreeGrafter"/>
</dbReference>
<dbReference type="EMBL" id="FMZW01000065">
    <property type="protein sequence ID" value="SDF63651.1"/>
    <property type="molecule type" value="Genomic_DNA"/>
</dbReference>
<evidence type="ECO:0000313" key="7">
    <source>
        <dbReference type="EMBL" id="SDF63651.1"/>
    </source>
</evidence>
<dbReference type="CDD" id="cd05466">
    <property type="entry name" value="PBP2_LTTR_substrate"/>
    <property type="match status" value="1"/>
</dbReference>
<comment type="function">
    <text evidence="1">NodD regulates the expression of the nodABCFE genes which encode other nodulation proteins. NodD is also a negative regulator of its own expression. Binds flavonoids as inducers.</text>
</comment>
<dbReference type="GO" id="GO:0003700">
    <property type="term" value="F:DNA-binding transcription factor activity"/>
    <property type="evidence" value="ECO:0007669"/>
    <property type="project" value="InterPro"/>
</dbReference>
<dbReference type="InterPro" id="IPR005119">
    <property type="entry name" value="LysR_subst-bd"/>
</dbReference>
<comment type="similarity">
    <text evidence="2">Belongs to the LysR transcriptional regulatory family.</text>
</comment>
<protein>
    <submittedName>
        <fullName evidence="7">Transcriptional regulator, LysR family</fullName>
    </submittedName>
</protein>
<accession>A0A1G7MPM5</accession>
<organism evidence="7 8">
    <name type="scientific">Bradyrhizobium brasilense</name>
    <dbReference type="NCBI Taxonomy" id="1419277"/>
    <lineage>
        <taxon>Bacteria</taxon>
        <taxon>Pseudomonadati</taxon>
        <taxon>Pseudomonadota</taxon>
        <taxon>Alphaproteobacteria</taxon>
        <taxon>Hyphomicrobiales</taxon>
        <taxon>Nitrobacteraceae</taxon>
        <taxon>Bradyrhizobium</taxon>
    </lineage>
</organism>
<gene>
    <name evidence="7" type="ORF">SAMN05216337_106511</name>
</gene>
<dbReference type="GO" id="GO:0003677">
    <property type="term" value="F:DNA binding"/>
    <property type="evidence" value="ECO:0007669"/>
    <property type="project" value="UniProtKB-KW"/>
</dbReference>
<proteinExistence type="inferred from homology"/>
<dbReference type="AlphaFoldDB" id="A0A1G7MPM5"/>
<dbReference type="PANTHER" id="PTHR30419">
    <property type="entry name" value="HTH-TYPE TRANSCRIPTIONAL REGULATOR YBHD"/>
    <property type="match status" value="1"/>
</dbReference>
<name>A0A1G7MPM5_9BRAD</name>
<keyword evidence="3" id="KW-0805">Transcription regulation</keyword>
<evidence type="ECO:0000259" key="6">
    <source>
        <dbReference type="PROSITE" id="PS50931"/>
    </source>
</evidence>
<evidence type="ECO:0000256" key="2">
    <source>
        <dbReference type="ARBA" id="ARBA00009437"/>
    </source>
</evidence>
<dbReference type="PANTHER" id="PTHR30419:SF8">
    <property type="entry name" value="NITROGEN ASSIMILATION TRANSCRIPTIONAL ACTIVATOR-RELATED"/>
    <property type="match status" value="1"/>
</dbReference>
<dbReference type="Gene3D" id="3.40.190.290">
    <property type="match status" value="1"/>
</dbReference>
<dbReference type="Pfam" id="PF00126">
    <property type="entry name" value="HTH_1"/>
    <property type="match status" value="1"/>
</dbReference>
<feature type="domain" description="HTH lysR-type" evidence="6">
    <location>
        <begin position="15"/>
        <end position="72"/>
    </location>
</feature>
<evidence type="ECO:0000256" key="3">
    <source>
        <dbReference type="ARBA" id="ARBA00023015"/>
    </source>
</evidence>
<dbReference type="Gene3D" id="1.10.10.10">
    <property type="entry name" value="Winged helix-like DNA-binding domain superfamily/Winged helix DNA-binding domain"/>
    <property type="match status" value="1"/>
</dbReference>
<dbReference type="InterPro" id="IPR050950">
    <property type="entry name" value="HTH-type_LysR_regulators"/>
</dbReference>
<reference evidence="7 8" key="1">
    <citation type="submission" date="2016-10" db="EMBL/GenBank/DDBJ databases">
        <authorList>
            <person name="de Groot N.N."/>
        </authorList>
    </citation>
    <scope>NUCLEOTIDE SEQUENCE [LARGE SCALE GENOMIC DNA]</scope>
    <source>
        <strain evidence="7 8">R5</strain>
    </source>
</reference>